<evidence type="ECO:0000256" key="3">
    <source>
        <dbReference type="SAM" id="MobiDB-lite"/>
    </source>
</evidence>
<dbReference type="GO" id="GO:0030246">
    <property type="term" value="F:carbohydrate binding"/>
    <property type="evidence" value="ECO:0007669"/>
    <property type="project" value="UniProtKB-KW"/>
</dbReference>
<keyword evidence="7" id="KW-1185">Reference proteome</keyword>
<feature type="region of interest" description="Disordered" evidence="3">
    <location>
        <begin position="273"/>
        <end position="311"/>
    </location>
</feature>
<dbReference type="Proteomes" id="UP000280501">
    <property type="component" value="Unassembled WGS sequence"/>
</dbReference>
<dbReference type="AlphaFoldDB" id="A0A3N4YJ02"/>
<dbReference type="InterPro" id="IPR006558">
    <property type="entry name" value="LamG-like"/>
</dbReference>
<sequence>MAAFVTVAALFGVVLVPTVSTPAFADELPVTGPVYEGPEAENGPTGDGLADDGRPVLEGAGDGSQPVEDIETVSQAESEALAEAAETGEAVEVVAQRSEQGEVWAQPDGTLEGRSFVVPQWTRADGDWVRVDTTLREADGVVAPVASTVDVEFSAGGDEPLVRMDRMGRVVELTWPEPLPSPGLDGDTATYSEVLDGVDLQMTATEDGYASYFVVKTPEAATSPELAEIRFSLETQGLDVSETEDGGLEARDQGAAGVVFAAPPAAMWDTVAEEPDQAGGESAEATSLRASASGAGSAGTAADAAGEHGDPDTFAAVGVEVSAERDQLTLIPDQGLLNDPETTFPVVIDPQWHTPKAGAWASPNKSYPDNMGWKFNGKTTQGLGTCTGWSDCPGGSTYRLMYQFDVSRFKGTRILSAEFVVKNTHSAVCSNHRVDLWRVGAINSSNTSWNKTSNSTFWKELIAHDSFHYGGNQSTCNSAADAEFGIRDTVQWFADEGWGRLTLGMRAYSETSKSYWKKFSRNGYVRVKYNRPPNRIKATQLSMNPGGSCAKSGDAPRIRQIDKLVASQATDPDGDRLQVRFTITDTNNNQVWTSGLVPSSSKANGSAFSVQVPKAEIPENKLLRWGVRVWDGRDTSKWSYADSGWRCHFVYDTSRPKEPTITSARWPASDPENPEDPWLDGVGQSGGFDFSTTSGDVVKYRYEVNAQPTGSSREVTAAQAGFHLMPSEPGVYTINAQALDAAGNKSTTATYQVRIGSGRPPISMWGFDGAAADSPLTLSGDAHIASLPAGERVDGDALLLDGAGDSGMAPSSERVGTAYSFAVEAWAYLDAKTPGQAVVVSQAGPDYMDYKLYYTGSADGRSDRWAFGRYTSDLAITGVGSDVPVRTGRWTHLVGVHNSLTNQLLIYVDGVPSEPRSFSDPVSELGPVTIGAGRYSATANPTSFWPGRVDGVNLYDRMVPVGEAAALAYARPSVAARWSFEPTTVDPTASPVTVASEVDTTGGQGPSLTLSAGAGLNQEWWVDEQALVLDGVDGYAATSSVPLDTSNSFTLTGWAQAAGELDRSATVAAINGSSESAVLVEAEPGIPDAEGEPAGVTWRLIMRDADGSSATVAEAVDTSELSATDWTHLAVVYDAARRTARLVVNGNDADVNPMIENVDVFSASASVSVGRGRSAGAWSGYWPGQVDDVWLFNGTLSDAQINQFLHTQFGMPTEVPGGAE</sequence>
<accession>A0A3N4YJ02</accession>
<feature type="chain" id="PRO_5018014279" evidence="4">
    <location>
        <begin position="26"/>
        <end position="1220"/>
    </location>
</feature>
<dbReference type="InterPro" id="IPR013320">
    <property type="entry name" value="ConA-like_dom_sf"/>
</dbReference>
<comment type="caution">
    <text evidence="6">The sequence shown here is derived from an EMBL/GenBank/DDBJ whole genome shotgun (WGS) entry which is preliminary data.</text>
</comment>
<proteinExistence type="predicted"/>
<evidence type="ECO:0000256" key="1">
    <source>
        <dbReference type="ARBA" id="ARBA00022729"/>
    </source>
</evidence>
<keyword evidence="1 4" id="KW-0732">Signal</keyword>
<reference evidence="6 7" key="1">
    <citation type="submission" date="2018-11" db="EMBL/GenBank/DDBJ databases">
        <title>Sequencing the genomes of 1000 actinobacteria strains.</title>
        <authorList>
            <person name="Klenk H.-P."/>
        </authorList>
    </citation>
    <scope>NUCLEOTIDE SEQUENCE [LARGE SCALE GENOMIC DNA]</scope>
    <source>
        <strain evidence="6 7">DSM 15700</strain>
    </source>
</reference>
<evidence type="ECO:0000259" key="5">
    <source>
        <dbReference type="SMART" id="SM00560"/>
    </source>
</evidence>
<feature type="compositionally biased region" description="Low complexity" evidence="3">
    <location>
        <begin position="285"/>
        <end position="304"/>
    </location>
</feature>
<organism evidence="6 7">
    <name type="scientific">Myceligenerans xiligouense</name>
    <dbReference type="NCBI Taxonomy" id="253184"/>
    <lineage>
        <taxon>Bacteria</taxon>
        <taxon>Bacillati</taxon>
        <taxon>Actinomycetota</taxon>
        <taxon>Actinomycetes</taxon>
        <taxon>Micrococcales</taxon>
        <taxon>Promicromonosporaceae</taxon>
        <taxon>Myceligenerans</taxon>
    </lineage>
</organism>
<dbReference type="SMART" id="SM00560">
    <property type="entry name" value="LamGL"/>
    <property type="match status" value="2"/>
</dbReference>
<keyword evidence="2" id="KW-1015">Disulfide bond</keyword>
<feature type="domain" description="LamG-like jellyroll fold" evidence="5">
    <location>
        <begin position="1047"/>
        <end position="1199"/>
    </location>
</feature>
<evidence type="ECO:0000313" key="6">
    <source>
        <dbReference type="EMBL" id="RPF20087.1"/>
    </source>
</evidence>
<dbReference type="Pfam" id="PF13385">
    <property type="entry name" value="Laminin_G_3"/>
    <property type="match status" value="2"/>
</dbReference>
<keyword evidence="6" id="KW-0430">Lectin</keyword>
<protein>
    <submittedName>
        <fullName evidence="6">Concanavalin A-like lectin/glucanase superfamily protein</fullName>
    </submittedName>
</protein>
<evidence type="ECO:0000256" key="4">
    <source>
        <dbReference type="SAM" id="SignalP"/>
    </source>
</evidence>
<feature type="signal peptide" evidence="4">
    <location>
        <begin position="1"/>
        <end position="25"/>
    </location>
</feature>
<dbReference type="EMBL" id="RKQZ01000001">
    <property type="protein sequence ID" value="RPF20087.1"/>
    <property type="molecule type" value="Genomic_DNA"/>
</dbReference>
<evidence type="ECO:0000313" key="7">
    <source>
        <dbReference type="Proteomes" id="UP000280501"/>
    </source>
</evidence>
<dbReference type="SUPFAM" id="SSF49899">
    <property type="entry name" value="Concanavalin A-like lectins/glucanases"/>
    <property type="match status" value="2"/>
</dbReference>
<evidence type="ECO:0000256" key="2">
    <source>
        <dbReference type="ARBA" id="ARBA00023157"/>
    </source>
</evidence>
<feature type="region of interest" description="Disordered" evidence="3">
    <location>
        <begin position="30"/>
        <end position="67"/>
    </location>
</feature>
<dbReference type="Gene3D" id="2.60.120.200">
    <property type="match status" value="2"/>
</dbReference>
<feature type="domain" description="LamG-like jellyroll fold" evidence="5">
    <location>
        <begin position="819"/>
        <end position="962"/>
    </location>
</feature>
<name>A0A3N4YJ02_9MICO</name>
<gene>
    <name evidence="6" type="ORF">EDD34_0664</name>
</gene>